<protein>
    <submittedName>
        <fullName evidence="1">Uncharacterized protein</fullName>
    </submittedName>
</protein>
<proteinExistence type="predicted"/>
<gene>
    <name evidence="1" type="ORF">F4821DRAFT_220922</name>
</gene>
<evidence type="ECO:0000313" key="1">
    <source>
        <dbReference type="EMBL" id="KAI6093571.1"/>
    </source>
</evidence>
<comment type="caution">
    <text evidence="1">The sequence shown here is derived from an EMBL/GenBank/DDBJ whole genome shotgun (WGS) entry which is preliminary data.</text>
</comment>
<dbReference type="EMBL" id="MU394280">
    <property type="protein sequence ID" value="KAI6093571.1"/>
    <property type="molecule type" value="Genomic_DNA"/>
</dbReference>
<name>A0ACC0DL06_9PEZI</name>
<sequence>MLRRLIPRPTTKLVAAAAWPSILTAQLHGSSCQLQSPSSGQSSLRSEHFDSRNDDDGVEATTKKTPSLFAQLFPDEAKQIQRQRLDGLPKSAWASQTFDEPAPLAPHAPTSNEYHLEGEGEGEHEQHAQYDPKTLSSRTSLSHNGPPSTAENPLRAQSMLILSAASKQLLESDFVRLGRRGAHVEGWVAGIQRVVQARDPDTLSPLGHYFVLFDSDAAAAAYRDEVERLWQLARAPVPGARRKGRRVVSAPEEGAAVRSFTLVPPSLRYHLRQAAGRNGGRLDDFDLGGASFVDQLVARVGSKYLVLVTVDGGRMSVDTLRRAVEDDGVERHLPWRVKDLQNGILPFGKSVLKKHDVDSSSRDRDREIEQNLLDQVNRAIGRKGDEGDQDARDTGTNVDSTKTEDRKYRQYSRFIVPFTDGPEAHRFVRKWHRRQLTLRMNLGEDEASWEETRVFNTSVLW</sequence>
<reference evidence="1 2" key="1">
    <citation type="journal article" date="2022" name="New Phytol.">
        <title>Ecological generalism drives hyperdiversity of secondary metabolite gene clusters in xylarialean endophytes.</title>
        <authorList>
            <person name="Franco M.E.E."/>
            <person name="Wisecaver J.H."/>
            <person name="Arnold A.E."/>
            <person name="Ju Y.M."/>
            <person name="Slot J.C."/>
            <person name="Ahrendt S."/>
            <person name="Moore L.P."/>
            <person name="Eastman K.E."/>
            <person name="Scott K."/>
            <person name="Konkel Z."/>
            <person name="Mondo S.J."/>
            <person name="Kuo A."/>
            <person name="Hayes R.D."/>
            <person name="Haridas S."/>
            <person name="Andreopoulos B."/>
            <person name="Riley R."/>
            <person name="LaButti K."/>
            <person name="Pangilinan J."/>
            <person name="Lipzen A."/>
            <person name="Amirebrahimi M."/>
            <person name="Yan J."/>
            <person name="Adam C."/>
            <person name="Keymanesh K."/>
            <person name="Ng V."/>
            <person name="Louie K."/>
            <person name="Northen T."/>
            <person name="Drula E."/>
            <person name="Henrissat B."/>
            <person name="Hsieh H.M."/>
            <person name="Youens-Clark K."/>
            <person name="Lutzoni F."/>
            <person name="Miadlikowska J."/>
            <person name="Eastwood D.C."/>
            <person name="Hamelin R.C."/>
            <person name="Grigoriev I.V."/>
            <person name="U'Ren J.M."/>
        </authorList>
    </citation>
    <scope>NUCLEOTIDE SEQUENCE [LARGE SCALE GENOMIC DNA]</scope>
    <source>
        <strain evidence="1 2">ER1909</strain>
    </source>
</reference>
<evidence type="ECO:0000313" key="2">
    <source>
        <dbReference type="Proteomes" id="UP001497680"/>
    </source>
</evidence>
<keyword evidence="2" id="KW-1185">Reference proteome</keyword>
<accession>A0ACC0DL06</accession>
<dbReference type="Proteomes" id="UP001497680">
    <property type="component" value="Unassembled WGS sequence"/>
</dbReference>
<organism evidence="1 2">
    <name type="scientific">Hypoxylon rubiginosum</name>
    <dbReference type="NCBI Taxonomy" id="110542"/>
    <lineage>
        <taxon>Eukaryota</taxon>
        <taxon>Fungi</taxon>
        <taxon>Dikarya</taxon>
        <taxon>Ascomycota</taxon>
        <taxon>Pezizomycotina</taxon>
        <taxon>Sordariomycetes</taxon>
        <taxon>Xylariomycetidae</taxon>
        <taxon>Xylariales</taxon>
        <taxon>Hypoxylaceae</taxon>
        <taxon>Hypoxylon</taxon>
    </lineage>
</organism>